<dbReference type="GO" id="GO:0160151">
    <property type="term" value="F:tRNA pseudouridine(32) synthase activity"/>
    <property type="evidence" value="ECO:0007669"/>
    <property type="project" value="UniProtKB-EC"/>
</dbReference>
<dbReference type="Proteomes" id="UP000439591">
    <property type="component" value="Unassembled WGS sequence"/>
</dbReference>
<evidence type="ECO:0000256" key="6">
    <source>
        <dbReference type="ARBA" id="ARBA00036916"/>
    </source>
</evidence>
<dbReference type="CDD" id="cd02869">
    <property type="entry name" value="PseudoU_synth_RluA_like"/>
    <property type="match status" value="1"/>
</dbReference>
<comment type="function">
    <text evidence="7">Dual specificity enzyme that catalyzes the synthesis of pseudouridine from uracil-746 in 23S ribosomal RNA and from uracil-32 in the anticodon stem and loop of transfer RNAs.</text>
</comment>
<dbReference type="InterPro" id="IPR006224">
    <property type="entry name" value="PsdUridine_synth_RluA-like_CS"/>
</dbReference>
<comment type="catalytic activity">
    <reaction evidence="5">
        <text>uridine(32) in tRNA = pseudouridine(32) in tRNA</text>
        <dbReference type="Rhea" id="RHEA:42544"/>
        <dbReference type="Rhea" id="RHEA-COMP:10107"/>
        <dbReference type="Rhea" id="RHEA-COMP:10108"/>
        <dbReference type="ChEBI" id="CHEBI:65314"/>
        <dbReference type="ChEBI" id="CHEBI:65315"/>
        <dbReference type="EC" id="5.4.99.28"/>
    </reaction>
</comment>
<dbReference type="GO" id="GO:0008033">
    <property type="term" value="P:tRNA processing"/>
    <property type="evidence" value="ECO:0007669"/>
    <property type="project" value="UniProtKB-KW"/>
</dbReference>
<proteinExistence type="inferred from homology"/>
<evidence type="ECO:0000256" key="5">
    <source>
        <dbReference type="ARBA" id="ARBA00036184"/>
    </source>
</evidence>
<evidence type="ECO:0000313" key="20">
    <source>
        <dbReference type="Proteomes" id="UP000439591"/>
    </source>
</evidence>
<dbReference type="AlphaFoldDB" id="A0A5S9MVL2"/>
<evidence type="ECO:0000256" key="14">
    <source>
        <dbReference type="ARBA" id="ARBA00042883"/>
    </source>
</evidence>
<dbReference type="GO" id="GO:0000455">
    <property type="term" value="P:enzyme-directed rRNA pseudouridine synthesis"/>
    <property type="evidence" value="ECO:0007669"/>
    <property type="project" value="TreeGrafter"/>
</dbReference>
<reference evidence="19 20" key="1">
    <citation type="submission" date="2019-11" db="EMBL/GenBank/DDBJ databases">
        <authorList>
            <person name="Holert J."/>
        </authorList>
    </citation>
    <scope>NUCLEOTIDE SEQUENCE [LARGE SCALE GENOMIC DNA]</scope>
    <source>
        <strain evidence="17">BC3_2A</strain>
        <strain evidence="18">SB11_1A</strain>
    </source>
</reference>
<dbReference type="InterPro" id="IPR020103">
    <property type="entry name" value="PsdUridine_synth_cat_dom_sf"/>
</dbReference>
<dbReference type="EMBL" id="CACSIM010000001">
    <property type="protein sequence ID" value="CAA0081143.1"/>
    <property type="molecule type" value="Genomic_DNA"/>
</dbReference>
<evidence type="ECO:0000256" key="15">
    <source>
        <dbReference type="ARBA" id="ARBA00043143"/>
    </source>
</evidence>
<evidence type="ECO:0000256" key="1">
    <source>
        <dbReference type="ARBA" id="ARBA00010876"/>
    </source>
</evidence>
<dbReference type="GO" id="GO:0003723">
    <property type="term" value="F:RNA binding"/>
    <property type="evidence" value="ECO:0007669"/>
    <property type="project" value="InterPro"/>
</dbReference>
<evidence type="ECO:0000256" key="12">
    <source>
        <dbReference type="ARBA" id="ARBA00042372"/>
    </source>
</evidence>
<evidence type="ECO:0000256" key="3">
    <source>
        <dbReference type="ARBA" id="ARBA00022694"/>
    </source>
</evidence>
<dbReference type="GO" id="GO:0160142">
    <property type="term" value="F:23S rRNA pseudouridine(746) synthase activity"/>
    <property type="evidence" value="ECO:0007669"/>
    <property type="project" value="UniProtKB-EC"/>
</dbReference>
<evidence type="ECO:0000256" key="10">
    <source>
        <dbReference type="ARBA" id="ARBA00039988"/>
    </source>
</evidence>
<gene>
    <name evidence="17" type="primary">rluA_1</name>
    <name evidence="18" type="ORF">IHBHHGIJ_00795</name>
    <name evidence="17" type="ORF">KFEGEMFD_00355</name>
</gene>
<protein>
    <recommendedName>
        <fullName evidence="10">Dual-specificity RNA pseudouridine synthase RluA</fullName>
        <ecNumber evidence="8">5.4.99.28</ecNumber>
        <ecNumber evidence="9">5.4.99.29</ecNumber>
    </recommendedName>
    <alternativeName>
        <fullName evidence="11">23S rRNA pseudouridine(746) synthase</fullName>
    </alternativeName>
    <alternativeName>
        <fullName evidence="14">Ribosomal large subunit pseudouridine synthase A</fullName>
    </alternativeName>
    <alternativeName>
        <fullName evidence="13">rRNA pseudouridylate synthase A</fullName>
    </alternativeName>
    <alternativeName>
        <fullName evidence="15">rRNA-uridine isomerase A</fullName>
    </alternativeName>
    <alternativeName>
        <fullName evidence="12">tRNA pseudouridine(32) synthase</fullName>
    </alternativeName>
</protein>
<sequence>MTKQGDNFIAPPCKEDIRILFQDDDILLLNKPSGLLSLSGKNPLNQDSVHFRMRKAFPQITMVHRLDFGTSGIMILALNKAANANLGRQFQERKVKKTYTSELMGHIDEDEGIINAGIAKDPEQFPKLKICNTLGKPAQSHFKVISRLHAPTRTRVLFTPLTGRTHQLRLHSHLIGHPILGCDLYYSENSNTLASRLCLHASSLDFNHPVTHEPLSIHCPCPF</sequence>
<comment type="catalytic activity">
    <reaction evidence="6">
        <text>uridine(746) in 23S rRNA = pseudouridine(746) in 23S rRNA</text>
        <dbReference type="Rhea" id="RHEA:42548"/>
        <dbReference type="Rhea" id="RHEA-COMP:10109"/>
        <dbReference type="Rhea" id="RHEA-COMP:10110"/>
        <dbReference type="ChEBI" id="CHEBI:65314"/>
        <dbReference type="ChEBI" id="CHEBI:65315"/>
        <dbReference type="EC" id="5.4.99.29"/>
    </reaction>
</comment>
<dbReference type="RefSeq" id="WP_200842597.1">
    <property type="nucleotide sequence ID" value="NZ_CACSIK010000001.1"/>
</dbReference>
<dbReference type="InterPro" id="IPR050188">
    <property type="entry name" value="RluA_PseudoU_synthase"/>
</dbReference>
<name>A0A5S9MVL2_9GAMM</name>
<evidence type="ECO:0000313" key="19">
    <source>
        <dbReference type="Proteomes" id="UP000435877"/>
    </source>
</evidence>
<evidence type="ECO:0000313" key="18">
    <source>
        <dbReference type="EMBL" id="CAA0085106.1"/>
    </source>
</evidence>
<dbReference type="EC" id="5.4.99.28" evidence="8"/>
<evidence type="ECO:0000256" key="8">
    <source>
        <dbReference type="ARBA" id="ARBA00038944"/>
    </source>
</evidence>
<evidence type="ECO:0000259" key="16">
    <source>
        <dbReference type="Pfam" id="PF00849"/>
    </source>
</evidence>
<evidence type="ECO:0000256" key="7">
    <source>
        <dbReference type="ARBA" id="ARBA00037305"/>
    </source>
</evidence>
<evidence type="ECO:0000256" key="2">
    <source>
        <dbReference type="ARBA" id="ARBA00022552"/>
    </source>
</evidence>
<accession>A0A5S9MVL2</accession>
<organism evidence="17 20">
    <name type="scientific">Zhongshania aliphaticivorans</name>
    <dbReference type="NCBI Taxonomy" id="1470434"/>
    <lineage>
        <taxon>Bacteria</taxon>
        <taxon>Pseudomonadati</taxon>
        <taxon>Pseudomonadota</taxon>
        <taxon>Gammaproteobacteria</taxon>
        <taxon>Cellvibrionales</taxon>
        <taxon>Spongiibacteraceae</taxon>
        <taxon>Zhongshania</taxon>
    </lineage>
</organism>
<dbReference type="SUPFAM" id="SSF55120">
    <property type="entry name" value="Pseudouridine synthase"/>
    <property type="match status" value="1"/>
</dbReference>
<dbReference type="PROSITE" id="PS01129">
    <property type="entry name" value="PSI_RLU"/>
    <property type="match status" value="1"/>
</dbReference>
<dbReference type="Gene3D" id="3.30.2350.10">
    <property type="entry name" value="Pseudouridine synthase"/>
    <property type="match status" value="1"/>
</dbReference>
<dbReference type="InterPro" id="IPR006145">
    <property type="entry name" value="PsdUridine_synth_RsuA/RluA"/>
</dbReference>
<dbReference type="PANTHER" id="PTHR21600:SF91">
    <property type="entry name" value="DUAL-SPECIFICITY RNA PSEUDOURIDINE SYNTHASE RLUA"/>
    <property type="match status" value="1"/>
</dbReference>
<evidence type="ECO:0000256" key="11">
    <source>
        <dbReference type="ARBA" id="ARBA00041266"/>
    </source>
</evidence>
<evidence type="ECO:0000256" key="9">
    <source>
        <dbReference type="ARBA" id="ARBA00038945"/>
    </source>
</evidence>
<keyword evidence="4 17" id="KW-0413">Isomerase</keyword>
<evidence type="ECO:0000256" key="4">
    <source>
        <dbReference type="ARBA" id="ARBA00023235"/>
    </source>
</evidence>
<keyword evidence="3" id="KW-0819">tRNA processing</keyword>
<keyword evidence="2" id="KW-0698">rRNA processing</keyword>
<dbReference type="Pfam" id="PF00849">
    <property type="entry name" value="PseudoU_synth_2"/>
    <property type="match status" value="1"/>
</dbReference>
<evidence type="ECO:0000313" key="17">
    <source>
        <dbReference type="EMBL" id="CAA0081143.1"/>
    </source>
</evidence>
<feature type="domain" description="Pseudouridine synthase RsuA/RluA-like" evidence="16">
    <location>
        <begin position="26"/>
        <end position="172"/>
    </location>
</feature>
<dbReference type="EC" id="5.4.99.29" evidence="9"/>
<keyword evidence="19" id="KW-1185">Reference proteome</keyword>
<dbReference type="EMBL" id="CACSIK010000001">
    <property type="protein sequence ID" value="CAA0085106.1"/>
    <property type="molecule type" value="Genomic_DNA"/>
</dbReference>
<evidence type="ECO:0000256" key="13">
    <source>
        <dbReference type="ARBA" id="ARBA00042844"/>
    </source>
</evidence>
<comment type="similarity">
    <text evidence="1">Belongs to the pseudouridine synthase RluA family.</text>
</comment>
<dbReference type="Proteomes" id="UP000435877">
    <property type="component" value="Unassembled WGS sequence"/>
</dbReference>
<dbReference type="PANTHER" id="PTHR21600">
    <property type="entry name" value="MITOCHONDRIAL RNA PSEUDOURIDINE SYNTHASE"/>
    <property type="match status" value="1"/>
</dbReference>